<dbReference type="InterPro" id="IPR011992">
    <property type="entry name" value="EF-hand-dom_pair"/>
</dbReference>
<accession>A0A6J0SJZ6</accession>
<keyword evidence="1" id="KW-0479">Metal-binding</keyword>
<keyword evidence="3" id="KW-0106">Calcium</keyword>
<feature type="domain" description="EF-hand" evidence="5">
    <location>
        <begin position="157"/>
        <end position="192"/>
    </location>
</feature>
<sequence>MGGNLSLLDRGTPPGRVADVFFPRGPGQRLLPRRCQLPPGDRCHVLAEFFPPCRERHCYGDRVGTTPAKPGSQSGTAEAWRTPRKKATTGSRFFRNMDDNRSKTLDLEEFRKGLQEAGVPLEQGDMEEVFSLCDKNKSGMLDFDEFLEALRPPMSKARKDVIGDAFQKLDRTGDGLVTVEDLRGVYHCHGHPKFKSGEWTEDQVFRAFLDNFDSPGDKDGKITAEEFLNYYSGVSASIDSDEYFVDMIKSAWKL</sequence>
<dbReference type="InterPro" id="IPR051581">
    <property type="entry name" value="Ca-bind"/>
</dbReference>
<evidence type="ECO:0000256" key="4">
    <source>
        <dbReference type="SAM" id="MobiDB-lite"/>
    </source>
</evidence>
<dbReference type="InterPro" id="IPR018247">
    <property type="entry name" value="EF_Hand_1_Ca_BS"/>
</dbReference>
<evidence type="ECO:0000256" key="3">
    <source>
        <dbReference type="ARBA" id="ARBA00022837"/>
    </source>
</evidence>
<dbReference type="CDD" id="cd15898">
    <property type="entry name" value="EFh_PI-PLC"/>
    <property type="match status" value="1"/>
</dbReference>
<dbReference type="PROSITE" id="PS00018">
    <property type="entry name" value="EF_HAND_1"/>
    <property type="match status" value="2"/>
</dbReference>
<evidence type="ECO:0000313" key="6">
    <source>
        <dbReference type="Proteomes" id="UP001652642"/>
    </source>
</evidence>
<dbReference type="Pfam" id="PF13499">
    <property type="entry name" value="EF-hand_7"/>
    <property type="match status" value="2"/>
</dbReference>
<feature type="domain" description="EF-hand" evidence="5">
    <location>
        <begin position="200"/>
        <end position="237"/>
    </location>
</feature>
<dbReference type="GO" id="GO:0005509">
    <property type="term" value="F:calcium ion binding"/>
    <property type="evidence" value="ECO:0007669"/>
    <property type="project" value="InterPro"/>
</dbReference>
<keyword evidence="2" id="KW-0677">Repeat</keyword>
<evidence type="ECO:0000259" key="5">
    <source>
        <dbReference type="PROSITE" id="PS50222"/>
    </source>
</evidence>
<feature type="domain" description="EF-hand" evidence="5">
    <location>
        <begin position="92"/>
        <end position="120"/>
    </location>
</feature>
<evidence type="ECO:0000313" key="7">
    <source>
        <dbReference type="RefSeq" id="XP_020636697.2"/>
    </source>
</evidence>
<gene>
    <name evidence="7" type="primary">CAPS</name>
</gene>
<dbReference type="GO" id="GO:0031982">
    <property type="term" value="C:vesicle"/>
    <property type="evidence" value="ECO:0007669"/>
    <property type="project" value="TreeGrafter"/>
</dbReference>
<dbReference type="PANTHER" id="PTHR34524">
    <property type="entry name" value="CALCYPHOSIN"/>
    <property type="match status" value="1"/>
</dbReference>
<dbReference type="SMART" id="SM00054">
    <property type="entry name" value="EFh"/>
    <property type="match status" value="4"/>
</dbReference>
<name>A0A6J0SJZ6_9SAUR</name>
<dbReference type="SUPFAM" id="SSF47473">
    <property type="entry name" value="EF-hand"/>
    <property type="match status" value="1"/>
</dbReference>
<feature type="region of interest" description="Disordered" evidence="4">
    <location>
        <begin position="64"/>
        <end position="88"/>
    </location>
</feature>
<dbReference type="InterPro" id="IPR002048">
    <property type="entry name" value="EF_hand_dom"/>
</dbReference>
<dbReference type="Proteomes" id="UP001652642">
    <property type="component" value="Chromosome 7"/>
</dbReference>
<dbReference type="RefSeq" id="XP_020636697.2">
    <property type="nucleotide sequence ID" value="XM_020781038.2"/>
</dbReference>
<dbReference type="PROSITE" id="PS50222">
    <property type="entry name" value="EF_HAND_2"/>
    <property type="match status" value="4"/>
</dbReference>
<keyword evidence="6" id="KW-1185">Reference proteome</keyword>
<dbReference type="Gene3D" id="1.10.238.10">
    <property type="entry name" value="EF-hand"/>
    <property type="match status" value="2"/>
</dbReference>
<evidence type="ECO:0000256" key="1">
    <source>
        <dbReference type="ARBA" id="ARBA00022723"/>
    </source>
</evidence>
<dbReference type="PANTHER" id="PTHR34524:SF2">
    <property type="entry name" value="CALCYPHOSIN"/>
    <property type="match status" value="1"/>
</dbReference>
<organism evidence="6 7">
    <name type="scientific">Pogona vitticeps</name>
    <name type="common">central bearded dragon</name>
    <dbReference type="NCBI Taxonomy" id="103695"/>
    <lineage>
        <taxon>Eukaryota</taxon>
        <taxon>Metazoa</taxon>
        <taxon>Chordata</taxon>
        <taxon>Craniata</taxon>
        <taxon>Vertebrata</taxon>
        <taxon>Euteleostomi</taxon>
        <taxon>Lepidosauria</taxon>
        <taxon>Squamata</taxon>
        <taxon>Bifurcata</taxon>
        <taxon>Unidentata</taxon>
        <taxon>Episquamata</taxon>
        <taxon>Toxicofera</taxon>
        <taxon>Iguania</taxon>
        <taxon>Acrodonta</taxon>
        <taxon>Agamidae</taxon>
        <taxon>Amphibolurinae</taxon>
        <taxon>Pogona</taxon>
    </lineage>
</organism>
<dbReference type="AlphaFoldDB" id="A0A6J0SJZ6"/>
<feature type="domain" description="EF-hand" evidence="5">
    <location>
        <begin position="121"/>
        <end position="156"/>
    </location>
</feature>
<dbReference type="CTD" id="828"/>
<dbReference type="GeneID" id="110072573"/>
<proteinExistence type="predicted"/>
<reference evidence="7" key="1">
    <citation type="submission" date="2025-08" db="UniProtKB">
        <authorList>
            <consortium name="RefSeq"/>
        </authorList>
    </citation>
    <scope>IDENTIFICATION</scope>
</reference>
<evidence type="ECO:0000256" key="2">
    <source>
        <dbReference type="ARBA" id="ARBA00022737"/>
    </source>
</evidence>
<protein>
    <submittedName>
        <fullName evidence="7">Calcyphosin isoform X2</fullName>
    </submittedName>
</protein>